<proteinExistence type="predicted"/>
<feature type="chain" id="PRO_5046581091" evidence="1">
    <location>
        <begin position="37"/>
        <end position="426"/>
    </location>
</feature>
<sequence length="426" mass="44920">MRRTDRPRSARRRLPVYAVSLAALSAFALGSGPAAAEGPGANRAPGPVSWRADLTAGTGDEANISRADGSLRLRDGRLRPASVRAQQGQGTAVLPARVLDRAVNRIAVDLDATAPAGTRTAVDVRGRDGLGRWTEWREARAGRPAVLPRAVTEVQARLTLVGAPAGTTPEIHGLGLSAELAAPAAGAETSAAAAAPFSARVFATREGLVGGTTANGHVIVPNDHFVALPSRRGLSPKGSAEYSVRVCGPARCETAPVWDVGPWNTHDDHWNPSSVRETFKDLPQGKPEAQAAYENGYNGGRDEFGRRVLNPAGIDLADGTFYNVGLGDNGWVTVTYLWTGDGAATRSFPTWGTGVNIRKQATTASTRVAQLAGPTTVRVQCQVRGQLVQIDGYSNDAWSYLPDYGGYVSNIYIDVPEGWLPGVPTC</sequence>
<protein>
    <submittedName>
        <fullName evidence="2">SH3 domain-containing protein</fullName>
    </submittedName>
</protein>
<reference evidence="2 3" key="1">
    <citation type="journal article" date="2016" name="Arch. Microbiol.">
        <title>Streptomyces zhihengii sp. nov., isolated from rhizospheric soil of Psammosilene tunicoides.</title>
        <authorList>
            <person name="Huang M.J."/>
            <person name="Fei J.J."/>
            <person name="Salam N."/>
            <person name="Kim C.J."/>
            <person name="Hozzein W.N."/>
            <person name="Xiao M."/>
            <person name="Huang H.Q."/>
            <person name="Li W.J."/>
        </authorList>
    </citation>
    <scope>NUCLEOTIDE SEQUENCE [LARGE SCALE GENOMIC DNA]</scope>
    <source>
        <strain evidence="2 3">YIM T102</strain>
    </source>
</reference>
<gene>
    <name evidence="2" type="ORF">JE024_01300</name>
</gene>
<evidence type="ECO:0000313" key="3">
    <source>
        <dbReference type="Proteomes" id="UP000664109"/>
    </source>
</evidence>
<name>A0ABS2UIG1_9ACTN</name>
<keyword evidence="1" id="KW-0732">Signal</keyword>
<dbReference type="RefSeq" id="WP_205371781.1">
    <property type="nucleotide sequence ID" value="NZ_JAFEJA010000001.1"/>
</dbReference>
<evidence type="ECO:0000256" key="1">
    <source>
        <dbReference type="SAM" id="SignalP"/>
    </source>
</evidence>
<comment type="caution">
    <text evidence="2">The sequence shown here is derived from an EMBL/GenBank/DDBJ whole genome shotgun (WGS) entry which is preliminary data.</text>
</comment>
<dbReference type="Proteomes" id="UP000664109">
    <property type="component" value="Unassembled WGS sequence"/>
</dbReference>
<organism evidence="2 3">
    <name type="scientific">Streptomyces zhihengii</name>
    <dbReference type="NCBI Taxonomy" id="1818004"/>
    <lineage>
        <taxon>Bacteria</taxon>
        <taxon>Bacillati</taxon>
        <taxon>Actinomycetota</taxon>
        <taxon>Actinomycetes</taxon>
        <taxon>Kitasatosporales</taxon>
        <taxon>Streptomycetaceae</taxon>
        <taxon>Streptomyces</taxon>
    </lineage>
</organism>
<feature type="signal peptide" evidence="1">
    <location>
        <begin position="1"/>
        <end position="36"/>
    </location>
</feature>
<keyword evidence="3" id="KW-1185">Reference proteome</keyword>
<evidence type="ECO:0000313" key="2">
    <source>
        <dbReference type="EMBL" id="MBM9617386.1"/>
    </source>
</evidence>
<dbReference type="EMBL" id="JAFEJA010000001">
    <property type="protein sequence ID" value="MBM9617386.1"/>
    <property type="molecule type" value="Genomic_DNA"/>
</dbReference>
<accession>A0ABS2UIG1</accession>